<evidence type="ECO:0000256" key="4">
    <source>
        <dbReference type="SAM" id="MobiDB-lite"/>
    </source>
</evidence>
<dbReference type="EnsemblMetazoa" id="XM_011681667">
    <property type="protein sequence ID" value="XP_011679969"/>
    <property type="gene ID" value="LOC574811"/>
</dbReference>
<evidence type="ECO:0000256" key="1">
    <source>
        <dbReference type="ARBA" id="ARBA00022658"/>
    </source>
</evidence>
<dbReference type="Pfam" id="PF00621">
    <property type="entry name" value="RhoGEF"/>
    <property type="match status" value="1"/>
</dbReference>
<feature type="domain" description="PH" evidence="5">
    <location>
        <begin position="472"/>
        <end position="590"/>
    </location>
</feature>
<dbReference type="GO" id="GO:0005085">
    <property type="term" value="F:guanyl-nucleotide exchange factor activity"/>
    <property type="evidence" value="ECO:0000318"/>
    <property type="project" value="GO_Central"/>
</dbReference>
<dbReference type="PROSITE" id="PS00720">
    <property type="entry name" value="RASGEF"/>
    <property type="match status" value="1"/>
</dbReference>
<evidence type="ECO:0000313" key="8">
    <source>
        <dbReference type="EnsemblMetazoa" id="XP_011679969"/>
    </source>
</evidence>
<feature type="domain" description="Ras-GEF" evidence="6">
    <location>
        <begin position="1082"/>
        <end position="1314"/>
    </location>
</feature>
<dbReference type="PANTHER" id="PTHR23113">
    <property type="entry name" value="GUANINE NUCLEOTIDE EXCHANGE FACTOR"/>
    <property type="match status" value="1"/>
</dbReference>
<evidence type="ECO:0000256" key="3">
    <source>
        <dbReference type="SAM" id="Coils"/>
    </source>
</evidence>
<protein>
    <recommendedName>
        <fullName evidence="10">Ras-specific guanine nucleotide-releasing factor 1</fullName>
    </recommendedName>
</protein>
<proteinExistence type="predicted"/>
<dbReference type="InterPro" id="IPR019804">
    <property type="entry name" value="Ras_G-nucl-exch_fac_CS"/>
</dbReference>
<dbReference type="SMART" id="SM00147">
    <property type="entry name" value="RasGEF"/>
    <property type="match status" value="1"/>
</dbReference>
<keyword evidence="1 2" id="KW-0344">Guanine-nucleotide releasing factor</keyword>
<feature type="coiled-coil region" evidence="3">
    <location>
        <begin position="154"/>
        <end position="181"/>
    </location>
</feature>
<evidence type="ECO:0008006" key="10">
    <source>
        <dbReference type="Google" id="ProtNLM"/>
    </source>
</evidence>
<dbReference type="Pfam" id="PF00169">
    <property type="entry name" value="PH"/>
    <property type="match status" value="1"/>
</dbReference>
<keyword evidence="3" id="KW-0175">Coiled coil</keyword>
<dbReference type="CDD" id="cd00155">
    <property type="entry name" value="RasGEF"/>
    <property type="match status" value="1"/>
</dbReference>
<dbReference type="SUPFAM" id="SSF48366">
    <property type="entry name" value="Ras GEF"/>
    <property type="match status" value="1"/>
</dbReference>
<dbReference type="InterPro" id="IPR001849">
    <property type="entry name" value="PH_domain"/>
</dbReference>
<dbReference type="SMART" id="SM00233">
    <property type="entry name" value="PH"/>
    <property type="match status" value="2"/>
</dbReference>
<dbReference type="Proteomes" id="UP000007110">
    <property type="component" value="Unassembled WGS sequence"/>
</dbReference>
<dbReference type="Pfam" id="PF00618">
    <property type="entry name" value="RasGEF_N"/>
    <property type="match status" value="1"/>
</dbReference>
<dbReference type="GeneID" id="574811"/>
<dbReference type="InterPro" id="IPR000651">
    <property type="entry name" value="Ras-like_Gua-exchang_fac_N"/>
</dbReference>
<evidence type="ECO:0000259" key="6">
    <source>
        <dbReference type="PROSITE" id="PS50009"/>
    </source>
</evidence>
<dbReference type="RefSeq" id="XP_011679969.2">
    <property type="nucleotide sequence ID" value="XM_011681667.2"/>
</dbReference>
<dbReference type="InterPro" id="IPR035899">
    <property type="entry name" value="DBL_dom_sf"/>
</dbReference>
<keyword evidence="9" id="KW-1185">Reference proteome</keyword>
<dbReference type="Gene3D" id="1.20.900.10">
    <property type="entry name" value="Dbl homology (DH) domain"/>
    <property type="match status" value="1"/>
</dbReference>
<dbReference type="SUPFAM" id="SSF48065">
    <property type="entry name" value="DBL homology domain (DH-domain)"/>
    <property type="match status" value="1"/>
</dbReference>
<dbReference type="PROSITE" id="PS50003">
    <property type="entry name" value="PH_DOMAIN"/>
    <property type="match status" value="2"/>
</dbReference>
<dbReference type="OrthoDB" id="10254377at2759"/>
<evidence type="ECO:0000259" key="7">
    <source>
        <dbReference type="PROSITE" id="PS50010"/>
    </source>
</evidence>
<reference evidence="9" key="1">
    <citation type="submission" date="2015-02" db="EMBL/GenBank/DDBJ databases">
        <title>Genome sequencing for Strongylocentrotus purpuratus.</title>
        <authorList>
            <person name="Murali S."/>
            <person name="Liu Y."/>
            <person name="Vee V."/>
            <person name="English A."/>
            <person name="Wang M."/>
            <person name="Skinner E."/>
            <person name="Han Y."/>
            <person name="Muzny D.M."/>
            <person name="Worley K.C."/>
            <person name="Gibbs R.A."/>
        </authorList>
    </citation>
    <scope>NUCLEOTIDE SEQUENCE</scope>
</reference>
<dbReference type="PANTHER" id="PTHR23113:SF99">
    <property type="entry name" value="RASGEF DOMAIN-CONTAINING PROTEIN"/>
    <property type="match status" value="1"/>
</dbReference>
<dbReference type="InterPro" id="IPR036964">
    <property type="entry name" value="RASGEF_cat_dom_sf"/>
</dbReference>
<feature type="region of interest" description="Disordered" evidence="4">
    <location>
        <begin position="794"/>
        <end position="836"/>
    </location>
</feature>
<dbReference type="GO" id="GO:0007265">
    <property type="term" value="P:Ras protein signal transduction"/>
    <property type="evidence" value="ECO:0000318"/>
    <property type="project" value="GO_Central"/>
</dbReference>
<dbReference type="InParanoid" id="A0A7M7HII8"/>
<dbReference type="Gene3D" id="1.10.840.10">
    <property type="entry name" value="Ras guanine-nucleotide exchange factors catalytic domain"/>
    <property type="match status" value="1"/>
</dbReference>
<feature type="region of interest" description="Disordered" evidence="4">
    <location>
        <begin position="696"/>
        <end position="752"/>
    </location>
</feature>
<dbReference type="FunCoup" id="A0A7M7HII8">
    <property type="interactions" value="569"/>
</dbReference>
<dbReference type="Pfam" id="PF00617">
    <property type="entry name" value="RasGEF"/>
    <property type="match status" value="1"/>
</dbReference>
<dbReference type="PROSITE" id="PS50096">
    <property type="entry name" value="IQ"/>
    <property type="match status" value="1"/>
</dbReference>
<evidence type="ECO:0000313" key="9">
    <source>
        <dbReference type="Proteomes" id="UP000007110"/>
    </source>
</evidence>
<evidence type="ECO:0000256" key="2">
    <source>
        <dbReference type="PROSITE-ProRule" id="PRU00168"/>
    </source>
</evidence>
<dbReference type="SUPFAM" id="SSF50729">
    <property type="entry name" value="PH domain-like"/>
    <property type="match status" value="2"/>
</dbReference>
<dbReference type="GO" id="GO:0005886">
    <property type="term" value="C:plasma membrane"/>
    <property type="evidence" value="ECO:0000318"/>
    <property type="project" value="GO_Central"/>
</dbReference>
<feature type="domain" description="PH" evidence="5">
    <location>
        <begin position="22"/>
        <end position="126"/>
    </location>
</feature>
<dbReference type="Gene3D" id="1.20.870.10">
    <property type="entry name" value="Son of sevenless (SoS) protein Chain: S domain 1"/>
    <property type="match status" value="2"/>
</dbReference>
<dbReference type="PROSITE" id="PS50010">
    <property type="entry name" value="DH_2"/>
    <property type="match status" value="1"/>
</dbReference>
<organism evidence="8 9">
    <name type="scientific">Strongylocentrotus purpuratus</name>
    <name type="common">Purple sea urchin</name>
    <dbReference type="NCBI Taxonomy" id="7668"/>
    <lineage>
        <taxon>Eukaryota</taxon>
        <taxon>Metazoa</taxon>
        <taxon>Echinodermata</taxon>
        <taxon>Eleutherozoa</taxon>
        <taxon>Echinozoa</taxon>
        <taxon>Echinoidea</taxon>
        <taxon>Euechinoidea</taxon>
        <taxon>Echinacea</taxon>
        <taxon>Camarodonta</taxon>
        <taxon>Echinidea</taxon>
        <taxon>Strongylocentrotidae</taxon>
        <taxon>Strongylocentrotus</taxon>
    </lineage>
</organism>
<name>A0A7M7HII8_STRPU</name>
<feature type="domain" description="DH" evidence="7">
    <location>
        <begin position="238"/>
        <end position="424"/>
    </location>
</feature>
<evidence type="ECO:0000259" key="5">
    <source>
        <dbReference type="PROSITE" id="PS50003"/>
    </source>
</evidence>
<dbReference type="SMART" id="SM00325">
    <property type="entry name" value="RhoGEF"/>
    <property type="match status" value="1"/>
</dbReference>
<dbReference type="Gene3D" id="2.30.29.30">
    <property type="entry name" value="Pleckstrin-homology domain (PH domain)/Phosphotyrosine-binding domain (PTB)"/>
    <property type="match status" value="2"/>
</dbReference>
<dbReference type="InterPro" id="IPR008937">
    <property type="entry name" value="Ras-like_GEF"/>
</dbReference>
<accession>A0A7M7HII8</accession>
<dbReference type="InterPro" id="IPR011993">
    <property type="entry name" value="PH-like_dom_sf"/>
</dbReference>
<dbReference type="PROSITE" id="PS50009">
    <property type="entry name" value="RASGEF_CAT"/>
    <property type="match status" value="1"/>
</dbReference>
<dbReference type="InterPro" id="IPR000219">
    <property type="entry name" value="DH_dom"/>
</dbReference>
<dbReference type="CDD" id="cd13261">
    <property type="entry name" value="PH_RasGRF1_2"/>
    <property type="match status" value="1"/>
</dbReference>
<dbReference type="InterPro" id="IPR023578">
    <property type="entry name" value="Ras_GEF_dom_sf"/>
</dbReference>
<sequence length="1323" mass="150612">MQKAIRLDDSQLLMLAGRAKTDFTIAGNLQKKSSDTGKWKQRWCALYENLLFYFENETTSRPLGLIFVEGCYSEHIVTPRSSVKDEKQFWYFSIHYRHDSQRQYDLRCDTEGEVNAWVDAIKHCNFNAILLQKEELEQKYLHLLQIHDSEKIAKFGLRQQCQELTAEVAKLKTELNLLQRRERKMSGSIKGAPEDDEAEDIKKIKRVQSFIRGWLCRRRWKAIVQDYIRSPHAESMRKRNSIVFGMIEGEREYVEQLSTLVSCFLRPLKMAASAKKPLISHEDVNSIFLNSETIFFLHQIFYKGLSARMEHWPKLVLGDLFDMLLPMLSIYNEYVRNHHYSLQVLAECKQNPAFNMLLKQYETKPVCESRSLETFLTYPMHQVPRYIISLHELLAHTPHDHVERKSLEYAKLKLEELSRVMHDEVSETESIRRNLSIERMIVEGCDLLLDVQQMFVRQGNLIQVTHERSRQSRSRLGSLGGKVESRKEGVRQCFLFTKHLLITSRTSGGKLHLAKVGGKIPLIDSTIVEDFDPFDDDGVPSPSNQSSDHDNLDFKLIVDSKSGPPLVITLVASTPQEKAAWTSDISQCIDNLHYNGLLDSSLEDSGSSVHLPQCIKSDTRLFKDDHDIRFSKILNSCKVPQIRYASLERLLERLTDLRFLSIDFLNTFLLTFRVFTDWETIVSTLERVYRNPDTVEGQLNVHPHPPPSPSHHGDPHHSHGNQYENSPPPASPSRGFINRRPSTSNHPGAGANIKVTMTKPYHEEMETDGGSSGGSGGRVFEANTTLRAHPFRRSFKKVADDTQSKTDSSVVMSIADPHVSPPDSPPYFHTLTPPASPNQLETLRLHPKRMLSMSHSAPNIAALVKAAKPDPIPIPPTSPHRSPAGNNFFQFSSSPPNTTVSAGVVVTSSRMSTRRSSCSSAAVAFAAATAGATNAKEFGGPNNMLSRKRAKKSYGRKLGIFLYDMEFTFDETRSNSGKLQSCLSKEVISSAATVRVINVIRHWVSKFSKNFEINEGLRNRVLEFLEEVATNPNLLPSEHRAASTIQRQIMQDHANISLHGEAEFASLVPEQPLPEDTFDRMSALELAEQLSYLEHKLLRAIPYWEFLNQAWMKQGKATRAPNILAVTRRFNEVSKLVSSEILRQKSVAARALAIERWAGVADICRCMHNFNSVLEITSALMNSSVYRLKKVWEKVPKQTKTLLDKLQVLVSSDGRFKNMRDALHRIDPPCVPYLGFYLTDLAFIEDGTPNITDDRLINFSKMRMIAHVVREIRHFQHTNYNIEPDKRVISYLLDTSLIMDDDEMYALSLELEPRQSTRMAKSI</sequence>
<dbReference type="CDD" id="cd00160">
    <property type="entry name" value="RhoGEF"/>
    <property type="match status" value="1"/>
</dbReference>
<dbReference type="KEGG" id="spu:574811"/>
<reference evidence="8" key="2">
    <citation type="submission" date="2021-01" db="UniProtKB">
        <authorList>
            <consortium name="EnsemblMetazoa"/>
        </authorList>
    </citation>
    <scope>IDENTIFICATION</scope>
</reference>
<dbReference type="OMA" id="NYWASRR"/>
<dbReference type="InterPro" id="IPR001895">
    <property type="entry name" value="RASGEF_cat_dom"/>
</dbReference>